<evidence type="ECO:0000259" key="3">
    <source>
        <dbReference type="PROSITE" id="PS51668"/>
    </source>
</evidence>
<comment type="similarity">
    <text evidence="2">Belongs to the tRNA methyltransferase O family.</text>
</comment>
<dbReference type="PROSITE" id="PS01318">
    <property type="entry name" value="TSAA_1"/>
    <property type="match status" value="1"/>
</dbReference>
<dbReference type="CDD" id="cd09281">
    <property type="entry name" value="UPF0066"/>
    <property type="match status" value="1"/>
</dbReference>
<dbReference type="Gene3D" id="2.40.30.70">
    <property type="entry name" value="YaeB-like"/>
    <property type="match status" value="1"/>
</dbReference>
<dbReference type="NCBIfam" id="TIGR00104">
    <property type="entry name" value="tRNA_TsaA"/>
    <property type="match status" value="1"/>
</dbReference>
<dbReference type="Pfam" id="PF01980">
    <property type="entry name" value="TrmO_N"/>
    <property type="match status" value="1"/>
</dbReference>
<organism evidence="4">
    <name type="scientific">bioreactor metagenome</name>
    <dbReference type="NCBI Taxonomy" id="1076179"/>
    <lineage>
        <taxon>unclassified sequences</taxon>
        <taxon>metagenomes</taxon>
        <taxon>ecological metagenomes</taxon>
    </lineage>
</organism>
<evidence type="ECO:0000313" key="4">
    <source>
        <dbReference type="EMBL" id="MPL93456.1"/>
    </source>
</evidence>
<sequence length="183" mass="20005">MKADQKDTTVDKEEGLKSPVCSPDPFTYMPIGIVRSPFTDTAGMPIQPAGAEGVRGTVDLRPDLTAGLSDLKEFSHIILIYAFHKSQGCSLQVTPFLDTVQRGVFATRAPKRPNAIGLSIVRLIDIRENTLTIENVDLLDGTPLLDIKPYVPAFDAFCSAKAGWLDQSHQSADSARSDDRFRV</sequence>
<proteinExistence type="inferred from homology"/>
<evidence type="ECO:0000256" key="2">
    <source>
        <dbReference type="ARBA" id="ARBA00033753"/>
    </source>
</evidence>
<reference evidence="4" key="1">
    <citation type="submission" date="2019-08" db="EMBL/GenBank/DDBJ databases">
        <authorList>
            <person name="Kucharzyk K."/>
            <person name="Murdoch R.W."/>
            <person name="Higgins S."/>
            <person name="Loffler F."/>
        </authorList>
    </citation>
    <scope>NUCLEOTIDE SEQUENCE</scope>
</reference>
<name>A0A644VQ33_9ZZZZ</name>
<comment type="caution">
    <text evidence="4">The sequence shown here is derived from an EMBL/GenBank/DDBJ whole genome shotgun (WGS) entry which is preliminary data.</text>
</comment>
<dbReference type="AlphaFoldDB" id="A0A644VQ33"/>
<accession>A0A644VQ33</accession>
<dbReference type="PROSITE" id="PS51668">
    <property type="entry name" value="TSAA_2"/>
    <property type="match status" value="1"/>
</dbReference>
<dbReference type="PANTHER" id="PTHR12818:SF0">
    <property type="entry name" value="TRNA (ADENINE(37)-N6)-METHYLTRANSFERASE"/>
    <property type="match status" value="1"/>
</dbReference>
<dbReference type="PANTHER" id="PTHR12818">
    <property type="entry name" value="TRNA (ADENINE(37)-N6)-METHYLTRANSFERASE"/>
    <property type="match status" value="1"/>
</dbReference>
<dbReference type="InterPro" id="IPR036413">
    <property type="entry name" value="YaeB-like_sf"/>
</dbReference>
<protein>
    <recommendedName>
        <fullName evidence="3">TsaA-like domain-containing protein</fullName>
    </recommendedName>
</protein>
<dbReference type="InterPro" id="IPR040372">
    <property type="entry name" value="YaeB-like"/>
</dbReference>
<dbReference type="EMBL" id="VSSQ01000392">
    <property type="protein sequence ID" value="MPL93456.1"/>
    <property type="molecule type" value="Genomic_DNA"/>
</dbReference>
<dbReference type="SUPFAM" id="SSF118196">
    <property type="entry name" value="YaeB-like"/>
    <property type="match status" value="1"/>
</dbReference>
<dbReference type="InterPro" id="IPR023370">
    <property type="entry name" value="TrmO-like_N"/>
</dbReference>
<feature type="domain" description="TsaA-like" evidence="3">
    <location>
        <begin position="28"/>
        <end position="159"/>
    </location>
</feature>
<dbReference type="InterPro" id="IPR036414">
    <property type="entry name" value="YaeB_N_sf"/>
</dbReference>
<evidence type="ECO:0000256" key="1">
    <source>
        <dbReference type="ARBA" id="ARBA00022691"/>
    </source>
</evidence>
<dbReference type="InterPro" id="IPR023368">
    <property type="entry name" value="UPF0066_cons_site"/>
</dbReference>
<keyword evidence="1" id="KW-0949">S-adenosyl-L-methionine</keyword>
<gene>
    <name evidence="4" type="ORF">SDC9_39584</name>
</gene>